<dbReference type="GO" id="GO:0008270">
    <property type="term" value="F:zinc ion binding"/>
    <property type="evidence" value="ECO:0007669"/>
    <property type="project" value="UniProtKB-KW"/>
</dbReference>
<feature type="region of interest" description="Disordered" evidence="5">
    <location>
        <begin position="262"/>
        <end position="286"/>
    </location>
</feature>
<dbReference type="Proteomes" id="UP000712281">
    <property type="component" value="Unassembled WGS sequence"/>
</dbReference>
<dbReference type="SMART" id="SM00575">
    <property type="entry name" value="ZnF_PMZ"/>
    <property type="match status" value="2"/>
</dbReference>
<evidence type="ECO:0000256" key="1">
    <source>
        <dbReference type="ARBA" id="ARBA00022723"/>
    </source>
</evidence>
<dbReference type="EMBL" id="QGKW02000276">
    <property type="protein sequence ID" value="KAF2606235.1"/>
    <property type="molecule type" value="Genomic_DNA"/>
</dbReference>
<dbReference type="PANTHER" id="PTHR31973:SF187">
    <property type="entry name" value="MUTATOR TRANSPOSASE MUDRA PROTEIN"/>
    <property type="match status" value="1"/>
</dbReference>
<keyword evidence="1" id="KW-0479">Metal-binding</keyword>
<dbReference type="PANTHER" id="PTHR31973">
    <property type="entry name" value="POLYPROTEIN, PUTATIVE-RELATED"/>
    <property type="match status" value="1"/>
</dbReference>
<dbReference type="PROSITE" id="PS50966">
    <property type="entry name" value="ZF_SWIM"/>
    <property type="match status" value="2"/>
</dbReference>
<evidence type="ECO:0000313" key="7">
    <source>
        <dbReference type="EMBL" id="KAF2606235.1"/>
    </source>
</evidence>
<comment type="caution">
    <text evidence="7">The sequence shown here is derived from an EMBL/GenBank/DDBJ whole genome shotgun (WGS) entry which is preliminary data.</text>
</comment>
<feature type="domain" description="SWIM-type" evidence="6">
    <location>
        <begin position="52"/>
        <end position="84"/>
    </location>
</feature>
<sequence length="320" mass="35829">MRNVVSRYKSKGLAKLEVTAVIETHIRLTKGSKIANITDWSYQVKGVFGHSYTVALDNKVCSCQVFQKLKIPCGHALLVDDYVGLPHVQLVGDCYKTQSWKDMYSGVIYPESPFGELHIPPAIASLNLQPPNTCRPSGRPKDQRIPSTGEIQVPKKYKSEQMWPLRCFGTQQDWSYQVKGVFGHSYTVALDNKVCSCKVFQKLKIPCGHALLVADYVGLPHVQLVGDCYKTQSWKDMYSGVIYLEAPFGELHIPPAIASLNLQPPNTRRPSGRPKDQRIPSTGEIQVPRKNKSEQMWLLRCFGTQQGKLQGAHLSCVEDA</sequence>
<evidence type="ECO:0000256" key="5">
    <source>
        <dbReference type="SAM" id="MobiDB-lite"/>
    </source>
</evidence>
<name>A0A8S9LGS2_BRACR</name>
<keyword evidence="3" id="KW-0862">Zinc</keyword>
<keyword evidence="2 4" id="KW-0863">Zinc-finger</keyword>
<evidence type="ECO:0000259" key="6">
    <source>
        <dbReference type="PROSITE" id="PS50966"/>
    </source>
</evidence>
<evidence type="ECO:0000256" key="4">
    <source>
        <dbReference type="PROSITE-ProRule" id="PRU00325"/>
    </source>
</evidence>
<feature type="domain" description="SWIM-type" evidence="6">
    <location>
        <begin position="186"/>
        <end position="218"/>
    </location>
</feature>
<proteinExistence type="predicted"/>
<gene>
    <name evidence="7" type="ORF">F2Q68_00043702</name>
</gene>
<reference evidence="7" key="1">
    <citation type="submission" date="2019-12" db="EMBL/GenBank/DDBJ databases">
        <title>Genome sequencing and annotation of Brassica cretica.</title>
        <authorList>
            <person name="Studholme D.J."/>
            <person name="Sarris P.F."/>
        </authorList>
    </citation>
    <scope>NUCLEOTIDE SEQUENCE</scope>
    <source>
        <strain evidence="7">PFS-001/15</strain>
        <tissue evidence="7">Leaf</tissue>
    </source>
</reference>
<dbReference type="InterPro" id="IPR007527">
    <property type="entry name" value="Znf_SWIM"/>
</dbReference>
<organism evidence="7 8">
    <name type="scientific">Brassica cretica</name>
    <name type="common">Mustard</name>
    <dbReference type="NCBI Taxonomy" id="69181"/>
    <lineage>
        <taxon>Eukaryota</taxon>
        <taxon>Viridiplantae</taxon>
        <taxon>Streptophyta</taxon>
        <taxon>Embryophyta</taxon>
        <taxon>Tracheophyta</taxon>
        <taxon>Spermatophyta</taxon>
        <taxon>Magnoliopsida</taxon>
        <taxon>eudicotyledons</taxon>
        <taxon>Gunneridae</taxon>
        <taxon>Pentapetalae</taxon>
        <taxon>rosids</taxon>
        <taxon>malvids</taxon>
        <taxon>Brassicales</taxon>
        <taxon>Brassicaceae</taxon>
        <taxon>Brassiceae</taxon>
        <taxon>Brassica</taxon>
    </lineage>
</organism>
<dbReference type="Pfam" id="PF04434">
    <property type="entry name" value="SWIM"/>
    <property type="match status" value="2"/>
</dbReference>
<dbReference type="InterPro" id="IPR006564">
    <property type="entry name" value="Znf_PMZ"/>
</dbReference>
<evidence type="ECO:0000256" key="2">
    <source>
        <dbReference type="ARBA" id="ARBA00022771"/>
    </source>
</evidence>
<accession>A0A8S9LGS2</accession>
<evidence type="ECO:0000256" key="3">
    <source>
        <dbReference type="ARBA" id="ARBA00022833"/>
    </source>
</evidence>
<protein>
    <recommendedName>
        <fullName evidence="6">SWIM-type domain-containing protein</fullName>
    </recommendedName>
</protein>
<evidence type="ECO:0000313" key="8">
    <source>
        <dbReference type="Proteomes" id="UP000712281"/>
    </source>
</evidence>
<dbReference type="AlphaFoldDB" id="A0A8S9LGS2"/>